<dbReference type="Proteomes" id="UP001195483">
    <property type="component" value="Unassembled WGS sequence"/>
</dbReference>
<dbReference type="EMBL" id="JAEAOA010000900">
    <property type="protein sequence ID" value="KAK3595876.1"/>
    <property type="molecule type" value="Genomic_DNA"/>
</dbReference>
<reference evidence="2" key="3">
    <citation type="submission" date="2023-05" db="EMBL/GenBank/DDBJ databases">
        <authorList>
            <person name="Smith C.H."/>
        </authorList>
    </citation>
    <scope>NUCLEOTIDE SEQUENCE</scope>
    <source>
        <strain evidence="2">CHS0354</strain>
        <tissue evidence="2">Mantle</tissue>
    </source>
</reference>
<protein>
    <submittedName>
        <fullName evidence="2">Uncharacterized protein</fullName>
    </submittedName>
</protein>
<keyword evidence="3" id="KW-1185">Reference proteome</keyword>
<reference evidence="2" key="1">
    <citation type="journal article" date="2021" name="Genome Biol. Evol.">
        <title>A High-Quality Reference Genome for a Parasitic Bivalve with Doubly Uniparental Inheritance (Bivalvia: Unionida).</title>
        <authorList>
            <person name="Smith C.H."/>
        </authorList>
    </citation>
    <scope>NUCLEOTIDE SEQUENCE</scope>
    <source>
        <strain evidence="2">CHS0354</strain>
    </source>
</reference>
<proteinExistence type="predicted"/>
<accession>A0AAE0VZH2</accession>
<feature type="non-terminal residue" evidence="2">
    <location>
        <position position="55"/>
    </location>
</feature>
<gene>
    <name evidence="2" type="ORF">CHS0354_014706</name>
</gene>
<evidence type="ECO:0000313" key="2">
    <source>
        <dbReference type="EMBL" id="KAK3595876.1"/>
    </source>
</evidence>
<dbReference type="AlphaFoldDB" id="A0AAE0VZH2"/>
<reference evidence="2" key="2">
    <citation type="journal article" date="2021" name="Genome Biol. Evol.">
        <title>Developing a high-quality reference genome for a parasitic bivalve with doubly uniparental inheritance (Bivalvia: Unionida).</title>
        <authorList>
            <person name="Smith C.H."/>
        </authorList>
    </citation>
    <scope>NUCLEOTIDE SEQUENCE</scope>
    <source>
        <strain evidence="2">CHS0354</strain>
        <tissue evidence="2">Mantle</tissue>
    </source>
</reference>
<name>A0AAE0VZH2_9BIVA</name>
<feature type="chain" id="PRO_5042125365" evidence="1">
    <location>
        <begin position="25"/>
        <end position="55"/>
    </location>
</feature>
<evidence type="ECO:0000256" key="1">
    <source>
        <dbReference type="SAM" id="SignalP"/>
    </source>
</evidence>
<sequence>MARDFVQQSIAILSVLTVLSPGTGEQFFQYRDHRDQALYDVDKKTVAVHNTFEAE</sequence>
<feature type="signal peptide" evidence="1">
    <location>
        <begin position="1"/>
        <end position="24"/>
    </location>
</feature>
<keyword evidence="1" id="KW-0732">Signal</keyword>
<evidence type="ECO:0000313" key="3">
    <source>
        <dbReference type="Proteomes" id="UP001195483"/>
    </source>
</evidence>
<organism evidence="2 3">
    <name type="scientific">Potamilus streckersoni</name>
    <dbReference type="NCBI Taxonomy" id="2493646"/>
    <lineage>
        <taxon>Eukaryota</taxon>
        <taxon>Metazoa</taxon>
        <taxon>Spiralia</taxon>
        <taxon>Lophotrochozoa</taxon>
        <taxon>Mollusca</taxon>
        <taxon>Bivalvia</taxon>
        <taxon>Autobranchia</taxon>
        <taxon>Heteroconchia</taxon>
        <taxon>Palaeoheterodonta</taxon>
        <taxon>Unionida</taxon>
        <taxon>Unionoidea</taxon>
        <taxon>Unionidae</taxon>
        <taxon>Ambleminae</taxon>
        <taxon>Lampsilini</taxon>
        <taxon>Potamilus</taxon>
    </lineage>
</organism>
<comment type="caution">
    <text evidence="2">The sequence shown here is derived from an EMBL/GenBank/DDBJ whole genome shotgun (WGS) entry which is preliminary data.</text>
</comment>